<feature type="compositionally biased region" description="Pro residues" evidence="1">
    <location>
        <begin position="44"/>
        <end position="53"/>
    </location>
</feature>
<reference evidence="2" key="1">
    <citation type="journal article" date="2023" name="Science">
        <title>Elucidation of the pathway for biosynthesis of saponin adjuvants from the soapbark tree.</title>
        <authorList>
            <person name="Reed J."/>
            <person name="Orme A."/>
            <person name="El-Demerdash A."/>
            <person name="Owen C."/>
            <person name="Martin L.B.B."/>
            <person name="Misra R.C."/>
            <person name="Kikuchi S."/>
            <person name="Rejzek M."/>
            <person name="Martin A.C."/>
            <person name="Harkess A."/>
            <person name="Leebens-Mack J."/>
            <person name="Louveau T."/>
            <person name="Stephenson M.J."/>
            <person name="Osbourn A."/>
        </authorList>
    </citation>
    <scope>NUCLEOTIDE SEQUENCE</scope>
    <source>
        <strain evidence="2">S10</strain>
    </source>
</reference>
<evidence type="ECO:0000313" key="2">
    <source>
        <dbReference type="EMBL" id="KAJ7980377.1"/>
    </source>
</evidence>
<gene>
    <name evidence="2" type="ORF">O6P43_003660</name>
</gene>
<sequence length="133" mass="14723">MFLHCTPSKLYKHKQLTKQNISQMSADILRELLRLMEAEDDNTPPLPPPPPPRSQNRKRNASVPPPQPANNPYDSEALVPAQYPHPQPPNNPGFSFNNSGTQNMRGLINNTGYTSGEGNGSLVFGTFQSSRRA</sequence>
<feature type="region of interest" description="Disordered" evidence="1">
    <location>
        <begin position="36"/>
        <end position="133"/>
    </location>
</feature>
<comment type="caution">
    <text evidence="2">The sequence shown here is derived from an EMBL/GenBank/DDBJ whole genome shotgun (WGS) entry which is preliminary data.</text>
</comment>
<dbReference type="EMBL" id="JARAOO010000002">
    <property type="protein sequence ID" value="KAJ7980377.1"/>
    <property type="molecule type" value="Genomic_DNA"/>
</dbReference>
<dbReference type="AlphaFoldDB" id="A0AAD7VLN9"/>
<keyword evidence="3" id="KW-1185">Reference proteome</keyword>
<dbReference type="Proteomes" id="UP001163823">
    <property type="component" value="Chromosome 2"/>
</dbReference>
<organism evidence="2 3">
    <name type="scientific">Quillaja saponaria</name>
    <name type="common">Soap bark tree</name>
    <dbReference type="NCBI Taxonomy" id="32244"/>
    <lineage>
        <taxon>Eukaryota</taxon>
        <taxon>Viridiplantae</taxon>
        <taxon>Streptophyta</taxon>
        <taxon>Embryophyta</taxon>
        <taxon>Tracheophyta</taxon>
        <taxon>Spermatophyta</taxon>
        <taxon>Magnoliopsida</taxon>
        <taxon>eudicotyledons</taxon>
        <taxon>Gunneridae</taxon>
        <taxon>Pentapetalae</taxon>
        <taxon>rosids</taxon>
        <taxon>fabids</taxon>
        <taxon>Fabales</taxon>
        <taxon>Quillajaceae</taxon>
        <taxon>Quillaja</taxon>
    </lineage>
</organism>
<protein>
    <submittedName>
        <fullName evidence="2">Uncharacterized protein</fullName>
    </submittedName>
</protein>
<proteinExistence type="predicted"/>
<accession>A0AAD7VLN9</accession>
<evidence type="ECO:0000256" key="1">
    <source>
        <dbReference type="SAM" id="MobiDB-lite"/>
    </source>
</evidence>
<feature type="compositionally biased region" description="Polar residues" evidence="1">
    <location>
        <begin position="101"/>
        <end position="116"/>
    </location>
</feature>
<dbReference type="KEGG" id="qsa:O6P43_003660"/>
<evidence type="ECO:0000313" key="3">
    <source>
        <dbReference type="Proteomes" id="UP001163823"/>
    </source>
</evidence>
<name>A0AAD7VLN9_QUISA</name>